<proteinExistence type="predicted"/>
<keyword evidence="1" id="KW-0812">Transmembrane</keyword>
<reference evidence="6 7" key="2">
    <citation type="submission" date="2020-05" db="EMBL/GenBank/DDBJ databases">
        <title>Classification of alakaliphilic streptomycetes isolated from an alkaline soil next to Lonar Crater, India and a proposal for the recognition of Streptomyces alkaliterrae sp. nov.</title>
        <authorList>
            <person name="Golinska P."/>
        </authorList>
    </citation>
    <scope>NUCLEOTIDE SEQUENCE [LARGE SCALE GENOMIC DNA]</scope>
    <source>
        <strain evidence="7">OF3</strain>
        <strain evidence="6">OF8</strain>
    </source>
</reference>
<feature type="transmembrane region" description="Helical" evidence="1">
    <location>
        <begin position="51"/>
        <end position="68"/>
    </location>
</feature>
<gene>
    <name evidence="4" type="ORF">FNX44_007655</name>
    <name evidence="2" type="ORF">H3146_09185</name>
    <name evidence="3" type="ORF">H3147_02330</name>
</gene>
<dbReference type="Proteomes" id="UP000525686">
    <property type="component" value="Unassembled WGS sequence"/>
</dbReference>
<feature type="transmembrane region" description="Helical" evidence="1">
    <location>
        <begin position="172"/>
        <end position="193"/>
    </location>
</feature>
<accession>A0A5P0YND4</accession>
<feature type="transmembrane region" description="Helical" evidence="1">
    <location>
        <begin position="136"/>
        <end position="157"/>
    </location>
</feature>
<keyword evidence="5" id="KW-1185">Reference proteome</keyword>
<dbReference type="InterPro" id="IPR037185">
    <property type="entry name" value="EmrE-like"/>
</dbReference>
<evidence type="ECO:0000313" key="5">
    <source>
        <dbReference type="Proteomes" id="UP000320857"/>
    </source>
</evidence>
<evidence type="ECO:0000256" key="1">
    <source>
        <dbReference type="SAM" id="Phobius"/>
    </source>
</evidence>
<protein>
    <submittedName>
        <fullName evidence="4">EamA/RhaT family transporter</fullName>
    </submittedName>
</protein>
<feature type="transmembrane region" description="Helical" evidence="1">
    <location>
        <begin position="236"/>
        <end position="254"/>
    </location>
</feature>
<dbReference type="AlphaFoldDB" id="A0A5P0YND4"/>
<feature type="transmembrane region" description="Helical" evidence="1">
    <location>
        <begin position="80"/>
        <end position="102"/>
    </location>
</feature>
<evidence type="ECO:0000313" key="2">
    <source>
        <dbReference type="EMBL" id="MBB1253541.1"/>
    </source>
</evidence>
<reference evidence="2" key="3">
    <citation type="journal article" name="Syst. Appl. Microbiol.">
        <title>Streptomyces alkaliterrae sp. nov., isolated from an alkaline soil, and emended descriptions of Streptomyces alkaliphilus, Streptomyces calidiresistens and Streptomyces durbertensis.</title>
        <authorList>
            <person name="Swiecimska M."/>
            <person name="Golinska P."/>
            <person name="Nouioui I."/>
            <person name="Wypij M."/>
            <person name="Rai M."/>
            <person name="Sangal V."/>
            <person name="Goodfellow M."/>
        </authorList>
    </citation>
    <scope>NUCLEOTIDE SEQUENCE</scope>
    <source>
        <strain evidence="2">OF3</strain>
        <strain evidence="3">OF8</strain>
    </source>
</reference>
<dbReference type="Proteomes" id="UP000517765">
    <property type="component" value="Unassembled WGS sequence"/>
</dbReference>
<reference evidence="4 5" key="1">
    <citation type="submission" date="2019-10" db="EMBL/GenBank/DDBJ databases">
        <title>Streptomyces sp. nov., a novel actinobacterium isolated from alkaline environment.</title>
        <authorList>
            <person name="Golinska P."/>
        </authorList>
    </citation>
    <scope>NUCLEOTIDE SEQUENCE [LARGE SCALE GENOMIC DNA]</scope>
    <source>
        <strain evidence="4 5">OF1</strain>
    </source>
</reference>
<feature type="transmembrane region" description="Helical" evidence="1">
    <location>
        <begin position="289"/>
        <end position="310"/>
    </location>
</feature>
<feature type="transmembrane region" description="Helical" evidence="1">
    <location>
        <begin position="108"/>
        <end position="129"/>
    </location>
</feature>
<sequence length="333" mass="35658">MSSSPPVPSRSPGRRFALAAGPLLVLGYCVINSTKSVLEGALVQGLSPEFIAFNAFAVAQAFYFLTLRDKQALRTAVRRCLPDVIMLNISTAVCWIAVLYAFTVLEPAVANSMIIGLGPTLTIVLGFKLRPGTKPLPLELAAAAAMLGAMTYLLVMAHDGASALGDVPTGDLVFGLVMCFLTSLSLSGITFYTRRLGDAGMTVPQMMASRFVVLVAATLVLLVVRDSFGTYSPANVGALLAISLVGVIISLYLLQQGIVRTEPITVSMLFGTNLLITYLTQFLDPRLDQSQHVFLGIAGLCAAMCLGTWARWRHDRQTSRAATPTPTTERVER</sequence>
<keyword evidence="1" id="KW-0472">Membrane</keyword>
<dbReference type="OrthoDB" id="4176007at2"/>
<dbReference type="Proteomes" id="UP000320857">
    <property type="component" value="Unassembled WGS sequence"/>
</dbReference>
<dbReference type="RefSeq" id="WP_143647220.1">
    <property type="nucleotide sequence ID" value="NZ_JABJWZ010000058.1"/>
</dbReference>
<name>A0A5P0YND4_9ACTN</name>
<evidence type="ECO:0000313" key="6">
    <source>
        <dbReference type="Proteomes" id="UP000517765"/>
    </source>
</evidence>
<dbReference type="EMBL" id="JABJWZ010000058">
    <property type="protein sequence ID" value="MBB1253541.1"/>
    <property type="molecule type" value="Genomic_DNA"/>
</dbReference>
<dbReference type="SUPFAM" id="SSF103481">
    <property type="entry name" value="Multidrug resistance efflux transporter EmrE"/>
    <property type="match status" value="1"/>
</dbReference>
<evidence type="ECO:0000313" key="3">
    <source>
        <dbReference type="EMBL" id="MBB1257669.1"/>
    </source>
</evidence>
<dbReference type="EMBL" id="JABJXA010000007">
    <property type="protein sequence ID" value="MBB1257669.1"/>
    <property type="molecule type" value="Genomic_DNA"/>
</dbReference>
<evidence type="ECO:0000313" key="4">
    <source>
        <dbReference type="EMBL" id="MQS01748.1"/>
    </source>
</evidence>
<keyword evidence="1" id="KW-1133">Transmembrane helix</keyword>
<organism evidence="4 5">
    <name type="scientific">Streptomyces alkaliterrae</name>
    <dbReference type="NCBI Taxonomy" id="2213162"/>
    <lineage>
        <taxon>Bacteria</taxon>
        <taxon>Bacillati</taxon>
        <taxon>Actinomycetota</taxon>
        <taxon>Actinomycetes</taxon>
        <taxon>Kitasatosporales</taxon>
        <taxon>Streptomycetaceae</taxon>
        <taxon>Streptomyces</taxon>
    </lineage>
</organism>
<comment type="caution">
    <text evidence="4">The sequence shown here is derived from an EMBL/GenBank/DDBJ whole genome shotgun (WGS) entry which is preliminary data.</text>
</comment>
<feature type="transmembrane region" description="Helical" evidence="1">
    <location>
        <begin position="205"/>
        <end position="224"/>
    </location>
</feature>
<feature type="transmembrane region" description="Helical" evidence="1">
    <location>
        <begin position="266"/>
        <end position="283"/>
    </location>
</feature>
<dbReference type="EMBL" id="VJYK02000055">
    <property type="protein sequence ID" value="MQS01748.1"/>
    <property type="molecule type" value="Genomic_DNA"/>
</dbReference>
<evidence type="ECO:0000313" key="7">
    <source>
        <dbReference type="Proteomes" id="UP000525686"/>
    </source>
</evidence>